<organism evidence="2">
    <name type="scientific">Kappaphycus alvarezii</name>
    <dbReference type="NCBI Taxonomy" id="38544"/>
    <lineage>
        <taxon>Eukaryota</taxon>
        <taxon>Rhodophyta</taxon>
        <taxon>Florideophyceae</taxon>
        <taxon>Rhodymeniophycidae</taxon>
        <taxon>Gigartinales</taxon>
        <taxon>Solieriaceae</taxon>
        <taxon>Kappaphycus</taxon>
    </lineage>
</organism>
<reference evidence="2" key="1">
    <citation type="submission" date="2016-03" db="EMBL/GenBank/DDBJ databases">
        <title>Complete mitochondrial genome of Kappaphycus alvarezii.</title>
        <authorList>
            <person name="Liang J."/>
            <person name="Zhang L."/>
            <person name="Liu T."/>
        </authorList>
    </citation>
    <scope>NUCLEOTIDE SEQUENCE</scope>
</reference>
<gene>
    <name evidence="2" type="primary">sdh4</name>
</gene>
<dbReference type="InterPro" id="IPR034804">
    <property type="entry name" value="SQR/QFR_C/D"/>
</dbReference>
<evidence type="ECO:0000313" key="2">
    <source>
        <dbReference type="EMBL" id="AOV83588.1"/>
    </source>
</evidence>
<keyword evidence="1" id="KW-1133">Transmembrane helix</keyword>
<accession>A0A1D8MGI1</accession>
<dbReference type="EMBL" id="KU885455">
    <property type="protein sequence ID" value="AOV83588.1"/>
    <property type="molecule type" value="Genomic_DNA"/>
</dbReference>
<sequence length="79" mass="9275">MFITEWIILRFSVLFLLLGLCLEVEIIILLLGFIVFHVRIGITTILHDYIHVKKVKLMFLSLAKILSIEISKYILEFLL</sequence>
<protein>
    <submittedName>
        <fullName evidence="2">Succinate dehydrogenase hydrophobic subunit</fullName>
    </submittedName>
</protein>
<dbReference type="AlphaFoldDB" id="A0A1D8MGI1"/>
<keyword evidence="1" id="KW-0472">Membrane</keyword>
<geneLocation type="mitochondrion" evidence="2"/>
<dbReference type="Gene3D" id="1.20.1300.10">
    <property type="entry name" value="Fumarate reductase/succinate dehydrogenase, transmembrane subunit"/>
    <property type="match status" value="1"/>
</dbReference>
<name>A0A1D8MGI1_9FLOR</name>
<dbReference type="GO" id="GO:0016020">
    <property type="term" value="C:membrane"/>
    <property type="evidence" value="ECO:0007669"/>
    <property type="project" value="InterPro"/>
</dbReference>
<keyword evidence="2" id="KW-0496">Mitochondrion</keyword>
<dbReference type="GeneID" id="30217117"/>
<proteinExistence type="predicted"/>
<keyword evidence="1" id="KW-0812">Transmembrane</keyword>
<evidence type="ECO:0000256" key="1">
    <source>
        <dbReference type="SAM" id="Phobius"/>
    </source>
</evidence>
<dbReference type="SUPFAM" id="SSF81343">
    <property type="entry name" value="Fumarate reductase respiratory complex transmembrane subunits"/>
    <property type="match status" value="1"/>
</dbReference>
<feature type="transmembrane region" description="Helical" evidence="1">
    <location>
        <begin position="6"/>
        <end position="36"/>
    </location>
</feature>
<dbReference type="RefSeq" id="YP_009316505.1">
    <property type="nucleotide sequence ID" value="NC_031814.1"/>
</dbReference>